<comment type="caution">
    <text evidence="1">The sequence shown here is derived from an EMBL/GenBank/DDBJ whole genome shotgun (WGS) entry which is preliminary data.</text>
</comment>
<name>A0A1A3NJ19_MYCAS</name>
<dbReference type="AlphaFoldDB" id="A0A1A3NJ19"/>
<protein>
    <recommendedName>
        <fullName evidence="3">Serine/threonine protein kinase</fullName>
    </recommendedName>
</protein>
<dbReference type="EMBL" id="LZLS01000197">
    <property type="protein sequence ID" value="OBK21801.1"/>
    <property type="molecule type" value="Genomic_DNA"/>
</dbReference>
<evidence type="ECO:0000313" key="1">
    <source>
        <dbReference type="EMBL" id="OBK21801.1"/>
    </source>
</evidence>
<dbReference type="Proteomes" id="UP000093928">
    <property type="component" value="Unassembled WGS sequence"/>
</dbReference>
<organism evidence="1 2">
    <name type="scientific">Mycobacterium asiaticum</name>
    <dbReference type="NCBI Taxonomy" id="1790"/>
    <lineage>
        <taxon>Bacteria</taxon>
        <taxon>Bacillati</taxon>
        <taxon>Actinomycetota</taxon>
        <taxon>Actinomycetes</taxon>
        <taxon>Mycobacteriales</taxon>
        <taxon>Mycobacteriaceae</taxon>
        <taxon>Mycobacterium</taxon>
    </lineage>
</organism>
<evidence type="ECO:0000313" key="2">
    <source>
        <dbReference type="Proteomes" id="UP000093928"/>
    </source>
</evidence>
<reference evidence="1 2" key="1">
    <citation type="submission" date="2016-06" db="EMBL/GenBank/DDBJ databases">
        <authorList>
            <person name="Kjaerup R.B."/>
            <person name="Dalgaard T.S."/>
            <person name="Juul-Madsen H.R."/>
        </authorList>
    </citation>
    <scope>NUCLEOTIDE SEQUENCE [LARGE SCALE GENOMIC DNA]</scope>
    <source>
        <strain evidence="1 2">1165133.8</strain>
    </source>
</reference>
<gene>
    <name evidence="1" type="ORF">A5634_09445</name>
</gene>
<evidence type="ECO:0008006" key="3">
    <source>
        <dbReference type="Google" id="ProtNLM"/>
    </source>
</evidence>
<sequence>MGVSPAATAAPGKLMGMLPEGFSSSNCETKTPKPPAIEKVACGQSTVSGGPAVASFGLFQNVTDLETGFGNVPDGVTSVACPGNKPSPGPWTYSNGNTGGQVQCATGTADSGKFAMIVWTNRNKLRIGAVRSTDGAGLYRWWQSNAG</sequence>
<accession>A0A1A3NJ19</accession>
<proteinExistence type="predicted"/>